<organism evidence="1 2">
    <name type="scientific">Spiromyces aspiralis</name>
    <dbReference type="NCBI Taxonomy" id="68401"/>
    <lineage>
        <taxon>Eukaryota</taxon>
        <taxon>Fungi</taxon>
        <taxon>Fungi incertae sedis</taxon>
        <taxon>Zoopagomycota</taxon>
        <taxon>Kickxellomycotina</taxon>
        <taxon>Kickxellomycetes</taxon>
        <taxon>Kickxellales</taxon>
        <taxon>Kickxellaceae</taxon>
        <taxon>Spiromyces</taxon>
    </lineage>
</organism>
<evidence type="ECO:0000313" key="2">
    <source>
        <dbReference type="Proteomes" id="UP001145114"/>
    </source>
</evidence>
<feature type="non-terminal residue" evidence="1">
    <location>
        <position position="75"/>
    </location>
</feature>
<protein>
    <submittedName>
        <fullName evidence="1">Uncharacterized protein</fullName>
    </submittedName>
</protein>
<reference evidence="1" key="1">
    <citation type="submission" date="2022-06" db="EMBL/GenBank/DDBJ databases">
        <title>Phylogenomic reconstructions and comparative analyses of Kickxellomycotina fungi.</title>
        <authorList>
            <person name="Reynolds N.K."/>
            <person name="Stajich J.E."/>
            <person name="Barry K."/>
            <person name="Grigoriev I.V."/>
            <person name="Crous P."/>
            <person name="Smith M.E."/>
        </authorList>
    </citation>
    <scope>NUCLEOTIDE SEQUENCE</scope>
    <source>
        <strain evidence="1">RSA 2271</strain>
    </source>
</reference>
<sequence>TPEKQTNLDMMPPTPQEAKQQQQQQQQQQESEQLNSELDELTDALHELSLSNIVKGEQPHSSMNVVLLHPDTMLP</sequence>
<evidence type="ECO:0000313" key="1">
    <source>
        <dbReference type="EMBL" id="KAJ1670149.1"/>
    </source>
</evidence>
<dbReference type="Proteomes" id="UP001145114">
    <property type="component" value="Unassembled WGS sequence"/>
</dbReference>
<gene>
    <name evidence="1" type="ORF">EV182_008396</name>
</gene>
<comment type="caution">
    <text evidence="1">The sequence shown here is derived from an EMBL/GenBank/DDBJ whole genome shotgun (WGS) entry which is preliminary data.</text>
</comment>
<dbReference type="EMBL" id="JAMZIH010009434">
    <property type="protein sequence ID" value="KAJ1670149.1"/>
    <property type="molecule type" value="Genomic_DNA"/>
</dbReference>
<proteinExistence type="predicted"/>
<keyword evidence="2" id="KW-1185">Reference proteome</keyword>
<accession>A0ACC1H6F2</accession>
<feature type="non-terminal residue" evidence="1">
    <location>
        <position position="1"/>
    </location>
</feature>
<name>A0ACC1H6F2_9FUNG</name>